<organism evidence="1">
    <name type="scientific">Anguilla anguilla</name>
    <name type="common">European freshwater eel</name>
    <name type="synonym">Muraena anguilla</name>
    <dbReference type="NCBI Taxonomy" id="7936"/>
    <lineage>
        <taxon>Eukaryota</taxon>
        <taxon>Metazoa</taxon>
        <taxon>Chordata</taxon>
        <taxon>Craniata</taxon>
        <taxon>Vertebrata</taxon>
        <taxon>Euteleostomi</taxon>
        <taxon>Actinopterygii</taxon>
        <taxon>Neopterygii</taxon>
        <taxon>Teleostei</taxon>
        <taxon>Anguilliformes</taxon>
        <taxon>Anguillidae</taxon>
        <taxon>Anguilla</taxon>
    </lineage>
</organism>
<proteinExistence type="predicted"/>
<protein>
    <submittedName>
        <fullName evidence="1">Uncharacterized protein</fullName>
    </submittedName>
</protein>
<evidence type="ECO:0000313" key="1">
    <source>
        <dbReference type="EMBL" id="JAH49439.1"/>
    </source>
</evidence>
<reference evidence="1" key="2">
    <citation type="journal article" date="2015" name="Fish Shellfish Immunol.">
        <title>Early steps in the European eel (Anguilla anguilla)-Vibrio vulnificus interaction in the gills: Role of the RtxA13 toxin.</title>
        <authorList>
            <person name="Callol A."/>
            <person name="Pajuelo D."/>
            <person name="Ebbesson L."/>
            <person name="Teles M."/>
            <person name="MacKenzie S."/>
            <person name="Amaro C."/>
        </authorList>
    </citation>
    <scope>NUCLEOTIDE SEQUENCE</scope>
</reference>
<dbReference type="EMBL" id="GBXM01059138">
    <property type="protein sequence ID" value="JAH49439.1"/>
    <property type="molecule type" value="Transcribed_RNA"/>
</dbReference>
<accession>A0A0E9T715</accession>
<dbReference type="AlphaFoldDB" id="A0A0E9T715"/>
<sequence length="28" mass="3216">MTETSLLLPALSSLNHDFLILYLLVKNR</sequence>
<reference evidence="1" key="1">
    <citation type="submission" date="2014-11" db="EMBL/GenBank/DDBJ databases">
        <authorList>
            <person name="Amaro Gonzalez C."/>
        </authorList>
    </citation>
    <scope>NUCLEOTIDE SEQUENCE</scope>
</reference>
<name>A0A0E9T715_ANGAN</name>